<dbReference type="GO" id="GO:0000160">
    <property type="term" value="P:phosphorelay signal transduction system"/>
    <property type="evidence" value="ECO:0007669"/>
    <property type="project" value="InterPro"/>
</dbReference>
<gene>
    <name evidence="8" type="ORF">A2310_01855</name>
</gene>
<feature type="domain" description="Sigma-54 factor interaction" evidence="6">
    <location>
        <begin position="143"/>
        <end position="372"/>
    </location>
</feature>
<dbReference type="SMART" id="SM00382">
    <property type="entry name" value="AAA"/>
    <property type="match status" value="1"/>
</dbReference>
<dbReference type="Pfam" id="PF00158">
    <property type="entry name" value="Sigma54_activat"/>
    <property type="match status" value="1"/>
</dbReference>
<dbReference type="CDD" id="cd00009">
    <property type="entry name" value="AAA"/>
    <property type="match status" value="1"/>
</dbReference>
<evidence type="ECO:0008006" key="10">
    <source>
        <dbReference type="Google" id="ProtNLM"/>
    </source>
</evidence>
<dbReference type="PANTHER" id="PTHR32071">
    <property type="entry name" value="TRANSCRIPTIONAL REGULATORY PROTEIN"/>
    <property type="match status" value="1"/>
</dbReference>
<dbReference type="Pfam" id="PF02954">
    <property type="entry name" value="HTH_8"/>
    <property type="match status" value="1"/>
</dbReference>
<keyword evidence="1" id="KW-0547">Nucleotide-binding</keyword>
<proteinExistence type="predicted"/>
<evidence type="ECO:0000256" key="5">
    <source>
        <dbReference type="PROSITE-ProRule" id="PRU00169"/>
    </source>
</evidence>
<dbReference type="SUPFAM" id="SSF46689">
    <property type="entry name" value="Homeodomain-like"/>
    <property type="match status" value="1"/>
</dbReference>
<dbReference type="GO" id="GO:0005524">
    <property type="term" value="F:ATP binding"/>
    <property type="evidence" value="ECO:0007669"/>
    <property type="project" value="UniProtKB-KW"/>
</dbReference>
<reference evidence="8 9" key="1">
    <citation type="journal article" date="2016" name="Nat. Commun.">
        <title>Thousands of microbial genomes shed light on interconnected biogeochemical processes in an aquifer system.</title>
        <authorList>
            <person name="Anantharaman K."/>
            <person name="Brown C.T."/>
            <person name="Hug L.A."/>
            <person name="Sharon I."/>
            <person name="Castelle C.J."/>
            <person name="Probst A.J."/>
            <person name="Thomas B.C."/>
            <person name="Singh A."/>
            <person name="Wilkins M.J."/>
            <person name="Karaoz U."/>
            <person name="Brodie E.L."/>
            <person name="Williams K.H."/>
            <person name="Hubbard S.S."/>
            <person name="Banfield J.F."/>
        </authorList>
    </citation>
    <scope>NUCLEOTIDE SEQUENCE [LARGE SCALE GENOMIC DNA]</scope>
</reference>
<evidence type="ECO:0000256" key="3">
    <source>
        <dbReference type="ARBA" id="ARBA00023015"/>
    </source>
</evidence>
<evidence type="ECO:0000256" key="2">
    <source>
        <dbReference type="ARBA" id="ARBA00022840"/>
    </source>
</evidence>
<dbReference type="PROSITE" id="PS50045">
    <property type="entry name" value="SIGMA54_INTERACT_4"/>
    <property type="match status" value="1"/>
</dbReference>
<feature type="domain" description="Response regulatory" evidence="7">
    <location>
        <begin position="5"/>
        <end position="118"/>
    </location>
</feature>
<evidence type="ECO:0000256" key="4">
    <source>
        <dbReference type="ARBA" id="ARBA00023163"/>
    </source>
</evidence>
<accession>A0A1F4SPQ2</accession>
<dbReference type="PROSITE" id="PS00688">
    <property type="entry name" value="SIGMA54_INTERACT_3"/>
    <property type="match status" value="1"/>
</dbReference>
<organism evidence="8 9">
    <name type="scientific">candidate division WOR-1 bacterium RIFOXYB2_FULL_37_13</name>
    <dbReference type="NCBI Taxonomy" id="1802579"/>
    <lineage>
        <taxon>Bacteria</taxon>
        <taxon>Bacillati</taxon>
        <taxon>Saganbacteria</taxon>
    </lineage>
</organism>
<dbReference type="InterPro" id="IPR058031">
    <property type="entry name" value="AAA_lid_NorR"/>
</dbReference>
<keyword evidence="3" id="KW-0805">Transcription regulation</keyword>
<feature type="modified residue" description="4-aspartylphosphate" evidence="5">
    <location>
        <position position="53"/>
    </location>
</feature>
<dbReference type="InterPro" id="IPR025662">
    <property type="entry name" value="Sigma_54_int_dom_ATP-bd_1"/>
</dbReference>
<dbReference type="GO" id="GO:0043565">
    <property type="term" value="F:sequence-specific DNA binding"/>
    <property type="evidence" value="ECO:0007669"/>
    <property type="project" value="InterPro"/>
</dbReference>
<dbReference type="FunFam" id="3.40.50.300:FF:000006">
    <property type="entry name" value="DNA-binding transcriptional regulator NtrC"/>
    <property type="match status" value="1"/>
</dbReference>
<dbReference type="AlphaFoldDB" id="A0A1F4SPQ2"/>
<dbReference type="SMART" id="SM00448">
    <property type="entry name" value="REC"/>
    <property type="match status" value="1"/>
</dbReference>
<keyword evidence="5" id="KW-0597">Phosphoprotein</keyword>
<dbReference type="SUPFAM" id="SSF52540">
    <property type="entry name" value="P-loop containing nucleoside triphosphate hydrolases"/>
    <property type="match status" value="1"/>
</dbReference>
<dbReference type="PROSITE" id="PS50110">
    <property type="entry name" value="RESPONSE_REGULATORY"/>
    <property type="match status" value="1"/>
</dbReference>
<dbReference type="EMBL" id="MEUB01000028">
    <property type="protein sequence ID" value="OGC22405.1"/>
    <property type="molecule type" value="Genomic_DNA"/>
</dbReference>
<sequence length="448" mass="50757">MPKPKILIIDDELDMQETLKSILKKRYMPETASSGDEGLKLIEEISFDAIFLDIRMPKMDGIETLKKIKEIDKTVPIIMLTASRDVKSAVECIKLSAENYLNKPFDVEELLTVLEKSLQKREMAKENQYLKETLKETSDFGSLIGENAEMKRIKEFISIIASTESTILISGESGTGKEVVARTIHALSNRKNKPFIAINCAAIPENLLESELFGYERGAFTGAMERKIGKFEMADLGTIFLDEIGCMPPAMQSKLLRVLEEKKFERLGGTSQIEVDIRIIAATNIDFETHITEGKFREDLYYRINVLPIKMPPLRERKDDLNLFISFFINKFNKEFNKQIKGVSQAGITKLHAYDFPGNIRELQNIIERAAVLSTSQYIEEDHLFGLKNDSAQKHKLTGNLKKDCEAYEKILIINALKEFHGNKSKAAEKLGIARTTLTSKVSSMDIK</sequence>
<evidence type="ECO:0000313" key="9">
    <source>
        <dbReference type="Proteomes" id="UP000178417"/>
    </source>
</evidence>
<dbReference type="InterPro" id="IPR011006">
    <property type="entry name" value="CheY-like_superfamily"/>
</dbReference>
<dbReference type="Proteomes" id="UP000178417">
    <property type="component" value="Unassembled WGS sequence"/>
</dbReference>
<dbReference type="InterPro" id="IPR002197">
    <property type="entry name" value="HTH_Fis"/>
</dbReference>
<dbReference type="GO" id="GO:0006355">
    <property type="term" value="P:regulation of DNA-templated transcription"/>
    <property type="evidence" value="ECO:0007669"/>
    <property type="project" value="InterPro"/>
</dbReference>
<evidence type="ECO:0000256" key="1">
    <source>
        <dbReference type="ARBA" id="ARBA00022741"/>
    </source>
</evidence>
<dbReference type="InterPro" id="IPR001789">
    <property type="entry name" value="Sig_transdc_resp-reg_receiver"/>
</dbReference>
<dbReference type="InterPro" id="IPR003593">
    <property type="entry name" value="AAA+_ATPase"/>
</dbReference>
<evidence type="ECO:0000259" key="7">
    <source>
        <dbReference type="PROSITE" id="PS50110"/>
    </source>
</evidence>
<evidence type="ECO:0000259" key="6">
    <source>
        <dbReference type="PROSITE" id="PS50045"/>
    </source>
</evidence>
<dbReference type="Pfam" id="PF25601">
    <property type="entry name" value="AAA_lid_14"/>
    <property type="match status" value="1"/>
</dbReference>
<dbReference type="STRING" id="1802579.A2310_01855"/>
<protein>
    <recommendedName>
        <fullName evidence="10">Sigma-54-dependent Fis family transcriptional regulator</fullName>
    </recommendedName>
</protein>
<dbReference type="SUPFAM" id="SSF52172">
    <property type="entry name" value="CheY-like"/>
    <property type="match status" value="1"/>
</dbReference>
<dbReference type="Gene3D" id="3.40.50.300">
    <property type="entry name" value="P-loop containing nucleotide triphosphate hydrolases"/>
    <property type="match status" value="1"/>
</dbReference>
<evidence type="ECO:0000313" key="8">
    <source>
        <dbReference type="EMBL" id="OGC22405.1"/>
    </source>
</evidence>
<dbReference type="InterPro" id="IPR027417">
    <property type="entry name" value="P-loop_NTPase"/>
</dbReference>
<dbReference type="InterPro" id="IPR009057">
    <property type="entry name" value="Homeodomain-like_sf"/>
</dbReference>
<dbReference type="CDD" id="cd00156">
    <property type="entry name" value="REC"/>
    <property type="match status" value="1"/>
</dbReference>
<dbReference type="Pfam" id="PF00072">
    <property type="entry name" value="Response_reg"/>
    <property type="match status" value="1"/>
</dbReference>
<dbReference type="PRINTS" id="PR01590">
    <property type="entry name" value="HTHFIS"/>
</dbReference>
<dbReference type="InterPro" id="IPR002078">
    <property type="entry name" value="Sigma_54_int"/>
</dbReference>
<name>A0A1F4SPQ2_UNCSA</name>
<keyword evidence="2" id="KW-0067">ATP-binding</keyword>
<dbReference type="Gene3D" id="1.10.10.60">
    <property type="entry name" value="Homeodomain-like"/>
    <property type="match status" value="1"/>
</dbReference>
<dbReference type="Gene3D" id="3.40.50.2300">
    <property type="match status" value="1"/>
</dbReference>
<dbReference type="PROSITE" id="PS00675">
    <property type="entry name" value="SIGMA54_INTERACT_1"/>
    <property type="match status" value="1"/>
</dbReference>
<keyword evidence="4" id="KW-0804">Transcription</keyword>
<comment type="caution">
    <text evidence="8">The sequence shown here is derived from an EMBL/GenBank/DDBJ whole genome shotgun (WGS) entry which is preliminary data.</text>
</comment>
<dbReference type="Gene3D" id="1.10.8.60">
    <property type="match status" value="1"/>
</dbReference>
<dbReference type="InterPro" id="IPR025944">
    <property type="entry name" value="Sigma_54_int_dom_CS"/>
</dbReference>